<dbReference type="Gene3D" id="1.20.5.1930">
    <property type="match status" value="1"/>
</dbReference>
<name>A0A0X3VCC7_9ACTN</name>
<keyword evidence="4" id="KW-0808">Transferase</keyword>
<organism evidence="11 12">
    <name type="scientific">Actinoplanes awajinensis subsp. mycoplanecinus</name>
    <dbReference type="NCBI Taxonomy" id="135947"/>
    <lineage>
        <taxon>Bacteria</taxon>
        <taxon>Bacillati</taxon>
        <taxon>Actinomycetota</taxon>
        <taxon>Actinomycetes</taxon>
        <taxon>Micromonosporales</taxon>
        <taxon>Micromonosporaceae</taxon>
        <taxon>Actinoplanes</taxon>
    </lineage>
</organism>
<evidence type="ECO:0000256" key="1">
    <source>
        <dbReference type="ARBA" id="ARBA00000085"/>
    </source>
</evidence>
<dbReference type="InterPro" id="IPR036890">
    <property type="entry name" value="HATPase_C_sf"/>
</dbReference>
<dbReference type="EMBL" id="LLZH01000005">
    <property type="protein sequence ID" value="KUL42077.1"/>
    <property type="molecule type" value="Genomic_DNA"/>
</dbReference>
<evidence type="ECO:0000256" key="6">
    <source>
        <dbReference type="ARBA" id="ARBA00022777"/>
    </source>
</evidence>
<evidence type="ECO:0000256" key="3">
    <source>
        <dbReference type="ARBA" id="ARBA00022553"/>
    </source>
</evidence>
<keyword evidence="9" id="KW-1133">Transmembrane helix</keyword>
<dbReference type="InterPro" id="IPR011712">
    <property type="entry name" value="Sig_transdc_His_kin_sub3_dim/P"/>
</dbReference>
<evidence type="ECO:0000256" key="4">
    <source>
        <dbReference type="ARBA" id="ARBA00022679"/>
    </source>
</evidence>
<dbReference type="GO" id="GO:0005524">
    <property type="term" value="F:ATP binding"/>
    <property type="evidence" value="ECO:0007669"/>
    <property type="project" value="UniProtKB-KW"/>
</dbReference>
<evidence type="ECO:0000313" key="12">
    <source>
        <dbReference type="Proteomes" id="UP000053244"/>
    </source>
</evidence>
<feature type="transmembrane region" description="Helical" evidence="9">
    <location>
        <begin position="83"/>
        <end position="103"/>
    </location>
</feature>
<feature type="domain" description="Signal transduction histidine kinase subgroup 3 dimerisation and phosphoacceptor" evidence="10">
    <location>
        <begin position="159"/>
        <end position="225"/>
    </location>
</feature>
<proteinExistence type="predicted"/>
<dbReference type="CDD" id="cd16917">
    <property type="entry name" value="HATPase_UhpB-NarQ-NarX-like"/>
    <property type="match status" value="1"/>
</dbReference>
<evidence type="ECO:0000256" key="2">
    <source>
        <dbReference type="ARBA" id="ARBA00012438"/>
    </source>
</evidence>
<evidence type="ECO:0000259" key="10">
    <source>
        <dbReference type="Pfam" id="PF07730"/>
    </source>
</evidence>
<dbReference type="EC" id="2.7.13.3" evidence="2"/>
<keyword evidence="12" id="KW-1185">Reference proteome</keyword>
<sequence length="369" mass="40288">MIALFVLVLRMEPRPVDGWLLVQAVFAAAVTLLRRRHPERVLALTTVVTMIGIFAKAPAGGLFITLGVLTYSAALYGTHRRPWIYAALVWTALITAGSLAYLAQWWEPSQFGLFAFIFGGAGAGDSVRMRRAYIAEVTERARQAELTRDQEARRRVMDERLRIARELHDVVAHHIAVISVHAGAADHVLRNQPEKVWPVLAHIRTAADTVLEEIKSVVGVLRDPNELASTEPTPGLDRLPDLLDSLRAMDFPVRFQEHGTSRTLPAMVDLAAYRIAQEALTNAHKYGEGAALLDVTYTEEAISVEVTNRVAWPRGRRPGSGFGVLGMRERAAAAQGTITAGPTAGGWFRVYAVLPAHAPAPALHEGAPA</sequence>
<feature type="transmembrane region" description="Helical" evidence="9">
    <location>
        <begin position="43"/>
        <end position="71"/>
    </location>
</feature>
<evidence type="ECO:0000256" key="5">
    <source>
        <dbReference type="ARBA" id="ARBA00022741"/>
    </source>
</evidence>
<comment type="catalytic activity">
    <reaction evidence="1">
        <text>ATP + protein L-histidine = ADP + protein N-phospho-L-histidine.</text>
        <dbReference type="EC" id="2.7.13.3"/>
    </reaction>
</comment>
<protein>
    <recommendedName>
        <fullName evidence="2">histidine kinase</fullName>
        <ecNumber evidence="2">2.7.13.3</ecNumber>
    </recommendedName>
</protein>
<dbReference type="GO" id="GO:0046983">
    <property type="term" value="F:protein dimerization activity"/>
    <property type="evidence" value="ECO:0007669"/>
    <property type="project" value="InterPro"/>
</dbReference>
<reference evidence="11 12" key="1">
    <citation type="submission" date="2015-10" db="EMBL/GenBank/DDBJ databases">
        <authorList>
            <person name="Gilbert D.G."/>
        </authorList>
    </citation>
    <scope>NUCLEOTIDE SEQUENCE [LARGE SCALE GENOMIC DNA]</scope>
    <source>
        <strain evidence="11 12">NRRL B-16712</strain>
    </source>
</reference>
<dbReference type="SUPFAM" id="SSF55874">
    <property type="entry name" value="ATPase domain of HSP90 chaperone/DNA topoisomerase II/histidine kinase"/>
    <property type="match status" value="1"/>
</dbReference>
<gene>
    <name evidence="11" type="ORF">ADL15_02175</name>
</gene>
<keyword evidence="6" id="KW-0418">Kinase</keyword>
<dbReference type="Pfam" id="PF07730">
    <property type="entry name" value="HisKA_3"/>
    <property type="match status" value="1"/>
</dbReference>
<dbReference type="Proteomes" id="UP000053244">
    <property type="component" value="Unassembled WGS sequence"/>
</dbReference>
<evidence type="ECO:0000256" key="8">
    <source>
        <dbReference type="ARBA" id="ARBA00023012"/>
    </source>
</evidence>
<dbReference type="InterPro" id="IPR050482">
    <property type="entry name" value="Sensor_HK_TwoCompSys"/>
</dbReference>
<keyword evidence="9" id="KW-0472">Membrane</keyword>
<keyword evidence="8" id="KW-0902">Two-component regulatory system</keyword>
<dbReference type="Gene3D" id="3.30.565.10">
    <property type="entry name" value="Histidine kinase-like ATPase, C-terminal domain"/>
    <property type="match status" value="1"/>
</dbReference>
<dbReference type="GO" id="GO:0016020">
    <property type="term" value="C:membrane"/>
    <property type="evidence" value="ECO:0007669"/>
    <property type="project" value="InterPro"/>
</dbReference>
<dbReference type="PANTHER" id="PTHR24421:SF10">
    <property type="entry name" value="NITRATE_NITRITE SENSOR PROTEIN NARQ"/>
    <property type="match status" value="1"/>
</dbReference>
<comment type="caution">
    <text evidence="11">The sequence shown here is derived from an EMBL/GenBank/DDBJ whole genome shotgun (WGS) entry which is preliminary data.</text>
</comment>
<keyword evidence="9" id="KW-0812">Transmembrane</keyword>
<evidence type="ECO:0000256" key="9">
    <source>
        <dbReference type="SAM" id="Phobius"/>
    </source>
</evidence>
<accession>A0A0X3VCC7</accession>
<dbReference type="GO" id="GO:0000155">
    <property type="term" value="F:phosphorelay sensor kinase activity"/>
    <property type="evidence" value="ECO:0007669"/>
    <property type="project" value="InterPro"/>
</dbReference>
<dbReference type="PANTHER" id="PTHR24421">
    <property type="entry name" value="NITRATE/NITRITE SENSOR PROTEIN NARX-RELATED"/>
    <property type="match status" value="1"/>
</dbReference>
<keyword evidence="3" id="KW-0597">Phosphoprotein</keyword>
<evidence type="ECO:0000256" key="7">
    <source>
        <dbReference type="ARBA" id="ARBA00022840"/>
    </source>
</evidence>
<keyword evidence="5" id="KW-0547">Nucleotide-binding</keyword>
<dbReference type="AlphaFoldDB" id="A0A0X3VCC7"/>
<keyword evidence="7" id="KW-0067">ATP-binding</keyword>
<evidence type="ECO:0000313" key="11">
    <source>
        <dbReference type="EMBL" id="KUL42077.1"/>
    </source>
</evidence>